<feature type="compositionally biased region" description="Basic residues" evidence="1">
    <location>
        <begin position="916"/>
        <end position="931"/>
    </location>
</feature>
<feature type="region of interest" description="Disordered" evidence="1">
    <location>
        <begin position="1"/>
        <end position="23"/>
    </location>
</feature>
<sequence length="931" mass="105574">MAVSGETNDEEGRGLSGGGTGVDSNGGGTIDTCRLYLEKFGEAELRRAGECFSLARCHELAAKVYARGNYFSECLAACAEGKLFDKGLHFIQDWKQQITKECGVATRGDEMDKIEQKFLENCAFHYHEVKDHRSMLKFVRAFNSMNSIRNFLKPLGCFNELMLLEEESGNFVEAADIAKLRGDLLLMVDLLGKAGKFKEGANLILFYVLANSLWSQGSRGWPLKQFEQKGELLTKAKSFAMNEKDNFFEFVCTELDIMANEPSDLATIMNQMITSRRHKSVRGEILSARKILDIHLSSKVDKYFFERELVFDLSKHSEDMISKNLVSVESLVYFWNFWKDNIVSILEYLGCLETQDASEFRYHGEFCLNFLGVWRQFNNLNPIYVLLSSAADWARDLEKRSSSGKLVSIDVRQFISAAKMYWHSEMLSVGLMVLEKLKALHNFPRVCDLVFARSRILTLIHEVAKFSLESTSIKARHHDTEYLLKFIRLATEGFVGYIFPMCWHKSMTKNMIFLRGTDACKNLLKEVVAEFVRPKHRLSYGQIGNIAMIILGSGKLEKELNEQIWKGLDRNSSWEAFFENLCTIKGPNHQEDRTHTSQPRVANEMTSEAQLVCSFREALADVYNANWRIMYDYISPTCFLYLLERLLIWTSSFSGSFVSTKSMFVEWLMFHEEHTSSTKSISSLVADSRAPVIEFMRHVVQECLHNPKDMIDWIRKSTTRVTECYSIIVLRMVVLTFLLYTNFPFMDPPFGLLRRDYIIQQLPLELGVALKRIRNNQSAALNVKMMAEALKKIGDSLVIVSLGGISPFSSCTDAILVNMNGNYCKNDIIRTLFPEKVEAPKVSSEASVVKADVKGESSKVSQAATIASGTQNRSHNTETKGEENSDSEDNKNDPQVGTASETQSSKSQNTPSKGKGNNKKKNKKGRGGRKK</sequence>
<reference evidence="2" key="1">
    <citation type="submission" date="2023-07" db="EMBL/GenBank/DDBJ databases">
        <title>draft genome sequence of fig (Ficus carica).</title>
        <authorList>
            <person name="Takahashi T."/>
            <person name="Nishimura K."/>
        </authorList>
    </citation>
    <scope>NUCLEOTIDE SEQUENCE</scope>
</reference>
<dbReference type="AlphaFoldDB" id="A0AA88J395"/>
<proteinExistence type="predicted"/>
<feature type="compositionally biased region" description="Polar residues" evidence="1">
    <location>
        <begin position="893"/>
        <end position="912"/>
    </location>
</feature>
<keyword evidence="3" id="KW-1185">Reference proteome</keyword>
<dbReference type="EMBL" id="BTGU01000115">
    <property type="protein sequence ID" value="GMN61654.1"/>
    <property type="molecule type" value="Genomic_DNA"/>
</dbReference>
<dbReference type="InterPro" id="IPR039904">
    <property type="entry name" value="TRANK1"/>
</dbReference>
<dbReference type="PANTHER" id="PTHR21529:SF4">
    <property type="entry name" value="TPR AND ANKYRIN REPEAT-CONTAINING PROTEIN 1"/>
    <property type="match status" value="1"/>
</dbReference>
<feature type="compositionally biased region" description="Gly residues" evidence="1">
    <location>
        <begin position="14"/>
        <end position="23"/>
    </location>
</feature>
<feature type="compositionally biased region" description="Basic and acidic residues" evidence="1">
    <location>
        <begin position="875"/>
        <end position="892"/>
    </location>
</feature>
<protein>
    <submittedName>
        <fullName evidence="2">Uncharacterized protein</fullName>
    </submittedName>
</protein>
<dbReference type="PANTHER" id="PTHR21529">
    <property type="entry name" value="MAMMARY TURMOR VIRUS RECEPTOR HOMOLOG 1, 2 MTVR1, 2"/>
    <property type="match status" value="1"/>
</dbReference>
<name>A0AA88J395_FICCA</name>
<dbReference type="Proteomes" id="UP001187192">
    <property type="component" value="Unassembled WGS sequence"/>
</dbReference>
<feature type="compositionally biased region" description="Polar residues" evidence="1">
    <location>
        <begin position="858"/>
        <end position="874"/>
    </location>
</feature>
<gene>
    <name evidence="2" type="ORF">TIFTF001_030758</name>
</gene>
<evidence type="ECO:0000313" key="3">
    <source>
        <dbReference type="Proteomes" id="UP001187192"/>
    </source>
</evidence>
<accession>A0AA88J395</accession>
<evidence type="ECO:0000256" key="1">
    <source>
        <dbReference type="SAM" id="MobiDB-lite"/>
    </source>
</evidence>
<feature type="region of interest" description="Disordered" evidence="1">
    <location>
        <begin position="844"/>
        <end position="931"/>
    </location>
</feature>
<evidence type="ECO:0000313" key="2">
    <source>
        <dbReference type="EMBL" id="GMN61654.1"/>
    </source>
</evidence>
<organism evidence="2 3">
    <name type="scientific">Ficus carica</name>
    <name type="common">Common fig</name>
    <dbReference type="NCBI Taxonomy" id="3494"/>
    <lineage>
        <taxon>Eukaryota</taxon>
        <taxon>Viridiplantae</taxon>
        <taxon>Streptophyta</taxon>
        <taxon>Embryophyta</taxon>
        <taxon>Tracheophyta</taxon>
        <taxon>Spermatophyta</taxon>
        <taxon>Magnoliopsida</taxon>
        <taxon>eudicotyledons</taxon>
        <taxon>Gunneridae</taxon>
        <taxon>Pentapetalae</taxon>
        <taxon>rosids</taxon>
        <taxon>fabids</taxon>
        <taxon>Rosales</taxon>
        <taxon>Moraceae</taxon>
        <taxon>Ficeae</taxon>
        <taxon>Ficus</taxon>
    </lineage>
</organism>
<comment type="caution">
    <text evidence="2">The sequence shown here is derived from an EMBL/GenBank/DDBJ whole genome shotgun (WGS) entry which is preliminary data.</text>
</comment>